<feature type="chain" id="PRO_5035327337" description="CRAL-TRIO domain-containing protein" evidence="1">
    <location>
        <begin position="26"/>
        <end position="260"/>
    </location>
</feature>
<dbReference type="PANTHER" id="PTHR23324">
    <property type="entry name" value="SEC14 RELATED PROTEIN"/>
    <property type="match status" value="1"/>
</dbReference>
<dbReference type="GO" id="GO:0005737">
    <property type="term" value="C:cytoplasm"/>
    <property type="evidence" value="ECO:0007669"/>
    <property type="project" value="TreeGrafter"/>
</dbReference>
<dbReference type="Proteomes" id="UP000708208">
    <property type="component" value="Unassembled WGS sequence"/>
</dbReference>
<dbReference type="PROSITE" id="PS50191">
    <property type="entry name" value="CRAL_TRIO"/>
    <property type="match status" value="1"/>
</dbReference>
<reference evidence="3" key="1">
    <citation type="submission" date="2021-06" db="EMBL/GenBank/DDBJ databases">
        <authorList>
            <person name="Hodson N. C."/>
            <person name="Mongue J. A."/>
            <person name="Jaron S. K."/>
        </authorList>
    </citation>
    <scope>NUCLEOTIDE SEQUENCE</scope>
</reference>
<evidence type="ECO:0000313" key="3">
    <source>
        <dbReference type="EMBL" id="CAG7818192.1"/>
    </source>
</evidence>
<comment type="caution">
    <text evidence="3">The sequence shown here is derived from an EMBL/GenBank/DDBJ whole genome shotgun (WGS) entry which is preliminary data.</text>
</comment>
<dbReference type="EMBL" id="CAJVCH010413893">
    <property type="protein sequence ID" value="CAG7818192.1"/>
    <property type="molecule type" value="Genomic_DNA"/>
</dbReference>
<evidence type="ECO:0000259" key="2">
    <source>
        <dbReference type="PROSITE" id="PS50191"/>
    </source>
</evidence>
<gene>
    <name evidence="3" type="ORF">AFUS01_LOCUS28713</name>
</gene>
<feature type="domain" description="CRAL-TRIO" evidence="2">
    <location>
        <begin position="78"/>
        <end position="255"/>
    </location>
</feature>
<evidence type="ECO:0000313" key="4">
    <source>
        <dbReference type="Proteomes" id="UP000708208"/>
    </source>
</evidence>
<dbReference type="OrthoDB" id="203812at2759"/>
<dbReference type="InterPro" id="IPR051064">
    <property type="entry name" value="SEC14/CRAL-TRIO_domain"/>
</dbReference>
<name>A0A8J2KRN8_9HEXA</name>
<dbReference type="AlphaFoldDB" id="A0A8J2KRN8"/>
<keyword evidence="1" id="KW-0732">Signal</keyword>
<organism evidence="3 4">
    <name type="scientific">Allacma fusca</name>
    <dbReference type="NCBI Taxonomy" id="39272"/>
    <lineage>
        <taxon>Eukaryota</taxon>
        <taxon>Metazoa</taxon>
        <taxon>Ecdysozoa</taxon>
        <taxon>Arthropoda</taxon>
        <taxon>Hexapoda</taxon>
        <taxon>Collembola</taxon>
        <taxon>Symphypleona</taxon>
        <taxon>Sminthuridae</taxon>
        <taxon>Allacma</taxon>
    </lineage>
</organism>
<accession>A0A8J2KRN8</accession>
<protein>
    <recommendedName>
        <fullName evidence="2">CRAL-TRIO domain-containing protein</fullName>
    </recommendedName>
</protein>
<proteinExistence type="predicted"/>
<sequence length="260" mass="29817">MSTSLVLSGFYFCVLTLALAHDGRGFDDSNSVDSNASPGFTQEFYKKAFSFAPYIGMFTNFTLQDMTNWVNDIVAWQEPLELKQNFPYYISGYDFDNRPIVIVEFGQYKIRELLEKGPRDVENLEKYIQKAGVNVLISMTPRNSSRKDVREISAILDIAGFQYSQGIHVPTLEFARKLTVQYGPLLNVGVDKVVIVNANYIGDVFFQLLRPLLGQLLERVELYGTKKSKWTVMLRRDFPIESLPHWYGGNKDYKPVRMFG</sequence>
<feature type="signal peptide" evidence="1">
    <location>
        <begin position="1"/>
        <end position="25"/>
    </location>
</feature>
<dbReference type="InterPro" id="IPR001251">
    <property type="entry name" value="CRAL-TRIO_dom"/>
</dbReference>
<dbReference type="PANTHER" id="PTHR23324:SF83">
    <property type="entry name" value="SEC14-LIKE PROTEIN 2"/>
    <property type="match status" value="1"/>
</dbReference>
<dbReference type="Pfam" id="PF00650">
    <property type="entry name" value="CRAL_TRIO"/>
    <property type="match status" value="1"/>
</dbReference>
<keyword evidence="4" id="KW-1185">Reference proteome</keyword>
<evidence type="ECO:0000256" key="1">
    <source>
        <dbReference type="SAM" id="SignalP"/>
    </source>
</evidence>